<dbReference type="SUPFAM" id="SSF54909">
    <property type="entry name" value="Dimeric alpha+beta barrel"/>
    <property type="match status" value="1"/>
</dbReference>
<name>A0A067PFF7_9AGAM</name>
<dbReference type="Gene3D" id="3.30.70.100">
    <property type="match status" value="1"/>
</dbReference>
<dbReference type="InterPro" id="IPR011008">
    <property type="entry name" value="Dimeric_a/b-barrel"/>
</dbReference>
<evidence type="ECO:0000313" key="2">
    <source>
        <dbReference type="EMBL" id="KDQ49757.1"/>
    </source>
</evidence>
<dbReference type="SMART" id="SM00886">
    <property type="entry name" value="Dabb"/>
    <property type="match status" value="1"/>
</dbReference>
<organism evidence="2 3">
    <name type="scientific">Jaapia argillacea MUCL 33604</name>
    <dbReference type="NCBI Taxonomy" id="933084"/>
    <lineage>
        <taxon>Eukaryota</taxon>
        <taxon>Fungi</taxon>
        <taxon>Dikarya</taxon>
        <taxon>Basidiomycota</taxon>
        <taxon>Agaricomycotina</taxon>
        <taxon>Agaricomycetes</taxon>
        <taxon>Agaricomycetidae</taxon>
        <taxon>Jaapiales</taxon>
        <taxon>Jaapiaceae</taxon>
        <taxon>Jaapia</taxon>
    </lineage>
</organism>
<dbReference type="Pfam" id="PF07876">
    <property type="entry name" value="Dabb"/>
    <property type="match status" value="1"/>
</dbReference>
<dbReference type="InParanoid" id="A0A067PFF7"/>
<dbReference type="InterPro" id="IPR013097">
    <property type="entry name" value="Dabb"/>
</dbReference>
<evidence type="ECO:0000313" key="3">
    <source>
        <dbReference type="Proteomes" id="UP000027265"/>
    </source>
</evidence>
<reference evidence="3" key="1">
    <citation type="journal article" date="2014" name="Proc. Natl. Acad. Sci. U.S.A.">
        <title>Extensive sampling of basidiomycete genomes demonstrates inadequacy of the white-rot/brown-rot paradigm for wood decay fungi.</title>
        <authorList>
            <person name="Riley R."/>
            <person name="Salamov A.A."/>
            <person name="Brown D.W."/>
            <person name="Nagy L.G."/>
            <person name="Floudas D."/>
            <person name="Held B.W."/>
            <person name="Levasseur A."/>
            <person name="Lombard V."/>
            <person name="Morin E."/>
            <person name="Otillar R."/>
            <person name="Lindquist E.A."/>
            <person name="Sun H."/>
            <person name="LaButti K.M."/>
            <person name="Schmutz J."/>
            <person name="Jabbour D."/>
            <person name="Luo H."/>
            <person name="Baker S.E."/>
            <person name="Pisabarro A.G."/>
            <person name="Walton J.D."/>
            <person name="Blanchette R.A."/>
            <person name="Henrissat B."/>
            <person name="Martin F."/>
            <person name="Cullen D."/>
            <person name="Hibbett D.S."/>
            <person name="Grigoriev I.V."/>
        </authorList>
    </citation>
    <scope>NUCLEOTIDE SEQUENCE [LARGE SCALE GENOMIC DNA]</scope>
    <source>
        <strain evidence="3">MUCL 33604</strain>
    </source>
</reference>
<accession>A0A067PFF7</accession>
<dbReference type="HOGENOM" id="CLU_080664_2_1_1"/>
<protein>
    <recommendedName>
        <fullName evidence="1">Stress-response A/B barrel domain-containing protein</fullName>
    </recommendedName>
</protein>
<dbReference type="Proteomes" id="UP000027265">
    <property type="component" value="Unassembled WGS sequence"/>
</dbReference>
<dbReference type="EMBL" id="KL197775">
    <property type="protein sequence ID" value="KDQ49757.1"/>
    <property type="molecule type" value="Genomic_DNA"/>
</dbReference>
<proteinExistence type="predicted"/>
<dbReference type="PROSITE" id="PS51502">
    <property type="entry name" value="S_R_A_B_BARREL"/>
    <property type="match status" value="1"/>
</dbReference>
<dbReference type="OrthoDB" id="1601230at2759"/>
<dbReference type="AlphaFoldDB" id="A0A067PFF7"/>
<evidence type="ECO:0000259" key="1">
    <source>
        <dbReference type="PROSITE" id="PS51502"/>
    </source>
</evidence>
<feature type="domain" description="Stress-response A/B barrel" evidence="1">
    <location>
        <begin position="6"/>
        <end position="104"/>
    </location>
</feature>
<dbReference type="STRING" id="933084.A0A067PFF7"/>
<sequence>MSSGPVIHIVSFKYKNVDDAPEASRRFKALMTECKFHDGKPYILSLVAGSNNSPEEGSKGLEHTFIVTFPNLETRDYYLDVDVTHQEFKKYIGPLVEDKFKFDFIDGQLDIAK</sequence>
<keyword evidence="3" id="KW-1185">Reference proteome</keyword>
<gene>
    <name evidence="2" type="ORF">JAAARDRAFT_200590</name>
</gene>